<feature type="transmembrane region" description="Helical" evidence="5">
    <location>
        <begin position="163"/>
        <end position="186"/>
    </location>
</feature>
<proteinExistence type="predicted"/>
<dbReference type="SUPFAM" id="SSF103473">
    <property type="entry name" value="MFS general substrate transporter"/>
    <property type="match status" value="1"/>
</dbReference>
<dbReference type="OrthoDB" id="413079at2759"/>
<dbReference type="GO" id="GO:0016020">
    <property type="term" value="C:membrane"/>
    <property type="evidence" value="ECO:0007669"/>
    <property type="project" value="UniProtKB-SubCell"/>
</dbReference>
<protein>
    <recommendedName>
        <fullName evidence="7">Major facilitator superfamily (MFS) profile domain-containing protein</fullName>
    </recommendedName>
</protein>
<evidence type="ECO:0000256" key="4">
    <source>
        <dbReference type="ARBA" id="ARBA00023136"/>
    </source>
</evidence>
<evidence type="ECO:0000313" key="6">
    <source>
        <dbReference type="EMBL" id="OAF55695.1"/>
    </source>
</evidence>
<evidence type="ECO:0008006" key="7">
    <source>
        <dbReference type="Google" id="ProtNLM"/>
    </source>
</evidence>
<comment type="subcellular location">
    <subcellularLocation>
        <location evidence="1">Membrane</location>
        <topology evidence="1">Multi-pass membrane protein</topology>
    </subcellularLocation>
</comment>
<evidence type="ECO:0000256" key="1">
    <source>
        <dbReference type="ARBA" id="ARBA00004141"/>
    </source>
</evidence>
<keyword evidence="2 5" id="KW-0812">Transmembrane</keyword>
<keyword evidence="4 5" id="KW-0472">Membrane</keyword>
<evidence type="ECO:0000256" key="2">
    <source>
        <dbReference type="ARBA" id="ARBA00022692"/>
    </source>
</evidence>
<dbReference type="InterPro" id="IPR036259">
    <property type="entry name" value="MFS_trans_sf"/>
</dbReference>
<evidence type="ECO:0000256" key="3">
    <source>
        <dbReference type="ARBA" id="ARBA00022989"/>
    </source>
</evidence>
<dbReference type="VEuPathDB" id="FungiDB:GMDG_08341"/>
<keyword evidence="3 5" id="KW-1133">Transmembrane helix</keyword>
<dbReference type="Proteomes" id="UP000077154">
    <property type="component" value="Unassembled WGS sequence"/>
</dbReference>
<sequence length="229" mass="24627">MTTLPTPTDPEEAPLTPFLKLKLASAPFAFFTAGVNDGSLGALVPYILHTYGISTGSIAILFACALAGLSRAKLGSGGVLMLGAFQVLTHVLRVWTPPFVLFAVTFFLAAVSAAFRDAQANAFVATVKSAHRWLGVIHASYGAGCVVGPLVVAAIASTRPGQWALFYGFAIGIAGLNMALVTVAFWENTTFGKKAVNRVERRAKRRRRGALGRRGWRCGRRLRRRRFGF</sequence>
<dbReference type="AlphaFoldDB" id="A0A177A091"/>
<dbReference type="Gene3D" id="1.20.1250.20">
    <property type="entry name" value="MFS general substrate transporter like domains"/>
    <property type="match status" value="1"/>
</dbReference>
<dbReference type="EMBL" id="KV441407">
    <property type="protein sequence ID" value="OAF55695.1"/>
    <property type="molecule type" value="Genomic_DNA"/>
</dbReference>
<feature type="transmembrane region" description="Helical" evidence="5">
    <location>
        <begin position="74"/>
        <end position="92"/>
    </location>
</feature>
<dbReference type="GeneID" id="36290799"/>
<dbReference type="PANTHER" id="PTHR23514:SF16">
    <property type="entry name" value="TRANSPORTER, PUTATIVE (AFU_ORTHOLOGUE AFUA_2G17270)-RELATED"/>
    <property type="match status" value="1"/>
</dbReference>
<dbReference type="RefSeq" id="XP_024320994.1">
    <property type="nucleotide sequence ID" value="XM_024471320.1"/>
</dbReference>
<name>A0A177A091_9PEZI</name>
<feature type="transmembrane region" description="Helical" evidence="5">
    <location>
        <begin position="98"/>
        <end position="115"/>
    </location>
</feature>
<accession>A0A177A091</accession>
<dbReference type="eggNOG" id="ENOG502QU6M">
    <property type="taxonomic scope" value="Eukaryota"/>
</dbReference>
<dbReference type="PANTHER" id="PTHR23514">
    <property type="entry name" value="BYPASS OF STOP CODON PROTEIN 6"/>
    <property type="match status" value="1"/>
</dbReference>
<feature type="transmembrane region" description="Helical" evidence="5">
    <location>
        <begin position="46"/>
        <end position="67"/>
    </location>
</feature>
<evidence type="ECO:0000256" key="5">
    <source>
        <dbReference type="SAM" id="Phobius"/>
    </source>
</evidence>
<gene>
    <name evidence="6" type="ORF">VC83_07755</name>
</gene>
<reference evidence="6" key="1">
    <citation type="submission" date="2016-03" db="EMBL/GenBank/DDBJ databases">
        <title>Updated assembly of Pseudogymnoascus destructans, the fungus causing white-nose syndrome of bats.</title>
        <authorList>
            <person name="Palmer J.M."/>
            <person name="Drees K.P."/>
            <person name="Foster J.T."/>
            <person name="Lindner D.L."/>
        </authorList>
    </citation>
    <scope>NUCLEOTIDE SEQUENCE [LARGE SCALE GENOMIC DNA]</scope>
    <source>
        <strain evidence="6">20631-21</strain>
    </source>
</reference>
<dbReference type="InterPro" id="IPR051788">
    <property type="entry name" value="MFS_Transporter"/>
</dbReference>
<organism evidence="6">
    <name type="scientific">Pseudogymnoascus destructans</name>
    <dbReference type="NCBI Taxonomy" id="655981"/>
    <lineage>
        <taxon>Eukaryota</taxon>
        <taxon>Fungi</taxon>
        <taxon>Dikarya</taxon>
        <taxon>Ascomycota</taxon>
        <taxon>Pezizomycotina</taxon>
        <taxon>Leotiomycetes</taxon>
        <taxon>Thelebolales</taxon>
        <taxon>Thelebolaceae</taxon>
        <taxon>Pseudogymnoascus</taxon>
    </lineage>
</organism>
<feature type="transmembrane region" description="Helical" evidence="5">
    <location>
        <begin position="136"/>
        <end position="157"/>
    </location>
</feature>